<dbReference type="InterPro" id="IPR022673">
    <property type="entry name" value="Hexokinase_C"/>
</dbReference>
<comment type="catalytic activity">
    <reaction evidence="10">
        <text>D-fructose + ATP = D-fructose 6-phosphate + ADP + H(+)</text>
        <dbReference type="Rhea" id="RHEA:16125"/>
        <dbReference type="ChEBI" id="CHEBI:15378"/>
        <dbReference type="ChEBI" id="CHEBI:30616"/>
        <dbReference type="ChEBI" id="CHEBI:37721"/>
        <dbReference type="ChEBI" id="CHEBI:61527"/>
        <dbReference type="ChEBI" id="CHEBI:456216"/>
        <dbReference type="EC" id="2.7.1.1"/>
    </reaction>
    <physiologicalReaction direction="left-to-right" evidence="10">
        <dbReference type="Rhea" id="RHEA:16126"/>
    </physiologicalReaction>
</comment>
<dbReference type="EMBL" id="AUSU01007280">
    <property type="protein sequence ID" value="EPS60819.1"/>
    <property type="molecule type" value="Genomic_DNA"/>
</dbReference>
<dbReference type="AlphaFoldDB" id="S8C286"/>
<feature type="non-terminal residue" evidence="14">
    <location>
        <position position="1"/>
    </location>
</feature>
<evidence type="ECO:0000313" key="15">
    <source>
        <dbReference type="Proteomes" id="UP000015453"/>
    </source>
</evidence>
<reference evidence="14 15" key="1">
    <citation type="journal article" date="2013" name="BMC Genomics">
        <title>The miniature genome of a carnivorous plant Genlisea aurea contains a low number of genes and short non-coding sequences.</title>
        <authorList>
            <person name="Leushkin E.V."/>
            <person name="Sutormin R.A."/>
            <person name="Nabieva E.R."/>
            <person name="Penin A.A."/>
            <person name="Kondrashov A.S."/>
            <person name="Logacheva M.D."/>
        </authorList>
    </citation>
    <scope>NUCLEOTIDE SEQUENCE [LARGE SCALE GENOMIC DNA]</scope>
</reference>
<evidence type="ECO:0000256" key="2">
    <source>
        <dbReference type="ARBA" id="ARBA00005028"/>
    </source>
</evidence>
<dbReference type="FunFam" id="3.30.420.40:FF:000034">
    <property type="entry name" value="Phosphotransferase"/>
    <property type="match status" value="1"/>
</dbReference>
<dbReference type="Pfam" id="PF00349">
    <property type="entry name" value="Hexokinase_1"/>
    <property type="match status" value="1"/>
</dbReference>
<comment type="pathway">
    <text evidence="2">Carbohydrate metabolism; hexose metabolism.</text>
</comment>
<evidence type="ECO:0000256" key="6">
    <source>
        <dbReference type="ARBA" id="ARBA00022777"/>
    </source>
</evidence>
<organism evidence="14 15">
    <name type="scientific">Genlisea aurea</name>
    <dbReference type="NCBI Taxonomy" id="192259"/>
    <lineage>
        <taxon>Eukaryota</taxon>
        <taxon>Viridiplantae</taxon>
        <taxon>Streptophyta</taxon>
        <taxon>Embryophyta</taxon>
        <taxon>Tracheophyta</taxon>
        <taxon>Spermatophyta</taxon>
        <taxon>Magnoliopsida</taxon>
        <taxon>eudicotyledons</taxon>
        <taxon>Gunneridae</taxon>
        <taxon>Pentapetalae</taxon>
        <taxon>asterids</taxon>
        <taxon>lamiids</taxon>
        <taxon>Lamiales</taxon>
        <taxon>Lentibulariaceae</taxon>
        <taxon>Genlisea</taxon>
    </lineage>
</organism>
<dbReference type="Proteomes" id="UP000015453">
    <property type="component" value="Unassembled WGS sequence"/>
</dbReference>
<dbReference type="GO" id="GO:0005524">
    <property type="term" value="F:ATP binding"/>
    <property type="evidence" value="ECO:0007669"/>
    <property type="project" value="UniProtKB-UniRule"/>
</dbReference>
<evidence type="ECO:0000256" key="8">
    <source>
        <dbReference type="ARBA" id="ARBA00023152"/>
    </source>
</evidence>
<gene>
    <name evidence="14" type="ORF">M569_13980</name>
</gene>
<dbReference type="UniPathway" id="UPA00242"/>
<dbReference type="PANTHER" id="PTHR19443">
    <property type="entry name" value="HEXOKINASE"/>
    <property type="match status" value="1"/>
</dbReference>
<dbReference type="InterPro" id="IPR001312">
    <property type="entry name" value="Hexokinase"/>
</dbReference>
<evidence type="ECO:0000256" key="10">
    <source>
        <dbReference type="ARBA" id="ARBA00047905"/>
    </source>
</evidence>
<evidence type="ECO:0000256" key="3">
    <source>
        <dbReference type="ARBA" id="ARBA00009225"/>
    </source>
</evidence>
<dbReference type="UniPathway" id="UPA00109">
    <property type="reaction ID" value="UER00180"/>
</dbReference>
<comment type="similarity">
    <text evidence="3 11">Belongs to the hexokinase family.</text>
</comment>
<dbReference type="GO" id="GO:0006006">
    <property type="term" value="P:glucose metabolic process"/>
    <property type="evidence" value="ECO:0007669"/>
    <property type="project" value="TreeGrafter"/>
</dbReference>
<dbReference type="GO" id="GO:0004340">
    <property type="term" value="F:glucokinase activity"/>
    <property type="evidence" value="ECO:0007669"/>
    <property type="project" value="TreeGrafter"/>
</dbReference>
<protein>
    <recommendedName>
        <fullName evidence="11">Phosphotransferase</fullName>
        <ecNumber evidence="11">2.7.1.-</ecNumber>
    </recommendedName>
</protein>
<evidence type="ECO:0000256" key="11">
    <source>
        <dbReference type="RuleBase" id="RU362007"/>
    </source>
</evidence>
<sequence length="439" mass="48223">APSILKQLEEDCKTPTPKLWEIADDMVAEMEAGLASDCGSALKMLLTYVDNLPSGKEEGLFYALDLGGTNFRCIRVRLCGEAEIKQESVQVSIPRHVMLGTSQELFDFIATALAKFVEAEEGEELLRPRELGFTFSFPVKQSSLASGRLINWTKGFHIEEVVGQDVVEELRKAMDRAGVEMEVTALVNDTVGTLAKGRYNNPDVVAAVILGTGTNAAYVERADRIPKAKLQGEMVINMEWGNFRSSRLPLTRYDRSLDAESLNPGEQMYEKLISGMYLGEMVRRVLLHLAEEASFFGDEIPIPSTLRIPFTLRSQDVSAMHHDSSPDLDVVGVKLKEILEVANTSVKTRRMVVKVCEIITTRGARLAAAGIVGILKKLGRRDQRSVIAVDGALYKHYGEFRISLENALVELLGDAVVIELSSDGSSTGAALIAASHSRY</sequence>
<dbReference type="SUPFAM" id="SSF53067">
    <property type="entry name" value="Actin-like ATPase domain"/>
    <property type="match status" value="2"/>
</dbReference>
<evidence type="ECO:0000256" key="5">
    <source>
        <dbReference type="ARBA" id="ARBA00022741"/>
    </source>
</evidence>
<dbReference type="InterPro" id="IPR022672">
    <property type="entry name" value="Hexokinase_N"/>
</dbReference>
<dbReference type="GO" id="GO:0008865">
    <property type="term" value="F:fructokinase activity"/>
    <property type="evidence" value="ECO:0007669"/>
    <property type="project" value="TreeGrafter"/>
</dbReference>
<keyword evidence="8 11" id="KW-0324">Glycolysis</keyword>
<dbReference type="GO" id="GO:0001678">
    <property type="term" value="P:intracellular glucose homeostasis"/>
    <property type="evidence" value="ECO:0007669"/>
    <property type="project" value="InterPro"/>
</dbReference>
<feature type="domain" description="Hexokinase N-terminal" evidence="12">
    <location>
        <begin position="5"/>
        <end position="199"/>
    </location>
</feature>
<evidence type="ECO:0000313" key="14">
    <source>
        <dbReference type="EMBL" id="EPS60819.1"/>
    </source>
</evidence>
<keyword evidence="6 11" id="KW-0418">Kinase</keyword>
<comment type="caution">
    <text evidence="14">The sequence shown here is derived from an EMBL/GenBank/DDBJ whole genome shotgun (WGS) entry which is preliminary data.</text>
</comment>
<dbReference type="Gene3D" id="3.30.420.40">
    <property type="match status" value="1"/>
</dbReference>
<comment type="pathway">
    <text evidence="1">Carbohydrate degradation; glycolysis; D-glyceraldehyde 3-phosphate and glycerone phosphate from D-glucose: step 1/4.</text>
</comment>
<dbReference type="GO" id="GO:0006096">
    <property type="term" value="P:glycolytic process"/>
    <property type="evidence" value="ECO:0007669"/>
    <property type="project" value="UniProtKB-UniPathway"/>
</dbReference>
<evidence type="ECO:0000256" key="4">
    <source>
        <dbReference type="ARBA" id="ARBA00022679"/>
    </source>
</evidence>
<dbReference type="InterPro" id="IPR043129">
    <property type="entry name" value="ATPase_NBD"/>
</dbReference>
<proteinExistence type="inferred from homology"/>
<dbReference type="GO" id="GO:0005829">
    <property type="term" value="C:cytosol"/>
    <property type="evidence" value="ECO:0007669"/>
    <property type="project" value="TreeGrafter"/>
</dbReference>
<dbReference type="Pfam" id="PF03727">
    <property type="entry name" value="Hexokinase_2"/>
    <property type="match status" value="1"/>
</dbReference>
<dbReference type="GO" id="GO:0005739">
    <property type="term" value="C:mitochondrion"/>
    <property type="evidence" value="ECO:0007669"/>
    <property type="project" value="TreeGrafter"/>
</dbReference>
<keyword evidence="15" id="KW-1185">Reference proteome</keyword>
<evidence type="ECO:0000259" key="13">
    <source>
        <dbReference type="Pfam" id="PF03727"/>
    </source>
</evidence>
<dbReference type="PRINTS" id="PR00475">
    <property type="entry name" value="HEXOKINASE"/>
</dbReference>
<evidence type="ECO:0000259" key="12">
    <source>
        <dbReference type="Pfam" id="PF00349"/>
    </source>
</evidence>
<comment type="catalytic activity">
    <reaction evidence="9">
        <text>a D-hexose + ATP = a D-hexose 6-phosphate + ADP + H(+)</text>
        <dbReference type="Rhea" id="RHEA:22740"/>
        <dbReference type="ChEBI" id="CHEBI:4194"/>
        <dbReference type="ChEBI" id="CHEBI:15378"/>
        <dbReference type="ChEBI" id="CHEBI:30616"/>
        <dbReference type="ChEBI" id="CHEBI:229467"/>
        <dbReference type="ChEBI" id="CHEBI:456216"/>
        <dbReference type="EC" id="2.7.1.1"/>
    </reaction>
    <physiologicalReaction direction="left-to-right" evidence="9">
        <dbReference type="Rhea" id="RHEA:22741"/>
    </physiologicalReaction>
</comment>
<dbReference type="GO" id="GO:0005536">
    <property type="term" value="F:D-glucose binding"/>
    <property type="evidence" value="ECO:0007669"/>
    <property type="project" value="InterPro"/>
</dbReference>
<dbReference type="Gene3D" id="3.40.367.20">
    <property type="match status" value="1"/>
</dbReference>
<evidence type="ECO:0000256" key="7">
    <source>
        <dbReference type="ARBA" id="ARBA00022840"/>
    </source>
</evidence>
<accession>S8C286</accession>
<keyword evidence="7 11" id="KW-0067">ATP-binding</keyword>
<feature type="domain" description="Hexokinase C-terminal" evidence="13">
    <location>
        <begin position="206"/>
        <end position="434"/>
    </location>
</feature>
<dbReference type="EC" id="2.7.1.-" evidence="11"/>
<dbReference type="CDD" id="cd24020">
    <property type="entry name" value="ASKHA_NBD_HK_plant"/>
    <property type="match status" value="1"/>
</dbReference>
<evidence type="ECO:0000256" key="9">
    <source>
        <dbReference type="ARBA" id="ARBA00044613"/>
    </source>
</evidence>
<dbReference type="PANTHER" id="PTHR19443:SF16">
    <property type="entry name" value="HEXOKINASE TYPE 1-RELATED"/>
    <property type="match status" value="1"/>
</dbReference>
<feature type="non-terminal residue" evidence="14">
    <location>
        <position position="439"/>
    </location>
</feature>
<evidence type="ECO:0000256" key="1">
    <source>
        <dbReference type="ARBA" id="ARBA00004888"/>
    </source>
</evidence>
<dbReference type="PROSITE" id="PS51748">
    <property type="entry name" value="HEXOKINASE_2"/>
    <property type="match status" value="1"/>
</dbReference>
<keyword evidence="4 11" id="KW-0808">Transferase</keyword>
<keyword evidence="5 11" id="KW-0547">Nucleotide-binding</keyword>
<dbReference type="OrthoDB" id="419537at2759"/>
<name>S8C286_9LAMI</name>